<keyword evidence="10" id="KW-1185">Reference proteome</keyword>
<feature type="transmembrane region" description="Helical" evidence="8">
    <location>
        <begin position="126"/>
        <end position="147"/>
    </location>
</feature>
<gene>
    <name evidence="9" type="ORF">DealDRAFT_2301</name>
</gene>
<dbReference type="Proteomes" id="UP000006443">
    <property type="component" value="Unassembled WGS sequence"/>
</dbReference>
<evidence type="ECO:0000256" key="3">
    <source>
        <dbReference type="ARBA" id="ARBA00022448"/>
    </source>
</evidence>
<keyword evidence="4" id="KW-0309">Germination</keyword>
<accession>C0GIJ2</accession>
<keyword evidence="5 8" id="KW-0812">Transmembrane</keyword>
<evidence type="ECO:0000256" key="6">
    <source>
        <dbReference type="ARBA" id="ARBA00022989"/>
    </source>
</evidence>
<feature type="transmembrane region" description="Helical" evidence="8">
    <location>
        <begin position="340"/>
        <end position="362"/>
    </location>
</feature>
<evidence type="ECO:0000256" key="8">
    <source>
        <dbReference type="SAM" id="Phobius"/>
    </source>
</evidence>
<evidence type="ECO:0000313" key="9">
    <source>
        <dbReference type="EMBL" id="EEG76853.1"/>
    </source>
</evidence>
<dbReference type="Pfam" id="PF03845">
    <property type="entry name" value="Spore_permease"/>
    <property type="match status" value="1"/>
</dbReference>
<evidence type="ECO:0000313" key="10">
    <source>
        <dbReference type="Proteomes" id="UP000006443"/>
    </source>
</evidence>
<keyword evidence="6 8" id="KW-1133">Transmembrane helix</keyword>
<comment type="subcellular location">
    <subcellularLocation>
        <location evidence="1">Membrane</location>
        <topology evidence="1">Multi-pass membrane protein</topology>
    </subcellularLocation>
</comment>
<proteinExistence type="inferred from homology"/>
<dbReference type="AlphaFoldDB" id="C0GIJ2"/>
<evidence type="ECO:0000256" key="1">
    <source>
        <dbReference type="ARBA" id="ARBA00004141"/>
    </source>
</evidence>
<keyword evidence="7 8" id="KW-0472">Membrane</keyword>
<dbReference type="PANTHER" id="PTHR34975">
    <property type="entry name" value="SPORE GERMINATION PROTEIN A2"/>
    <property type="match status" value="1"/>
</dbReference>
<dbReference type="EMBL" id="ACJM01000012">
    <property type="protein sequence ID" value="EEG76853.1"/>
    <property type="molecule type" value="Genomic_DNA"/>
</dbReference>
<dbReference type="GO" id="GO:0016020">
    <property type="term" value="C:membrane"/>
    <property type="evidence" value="ECO:0007669"/>
    <property type="project" value="UniProtKB-SubCell"/>
</dbReference>
<dbReference type="RefSeq" id="WP_008517558.1">
    <property type="nucleotide sequence ID" value="NZ_ACJM01000012.1"/>
</dbReference>
<keyword evidence="3" id="KW-0813">Transport</keyword>
<protein>
    <submittedName>
        <fullName evidence="9">Spore germination protein</fullName>
    </submittedName>
</protein>
<evidence type="ECO:0000256" key="4">
    <source>
        <dbReference type="ARBA" id="ARBA00022544"/>
    </source>
</evidence>
<evidence type="ECO:0000256" key="2">
    <source>
        <dbReference type="ARBA" id="ARBA00007998"/>
    </source>
</evidence>
<feature type="transmembrane region" description="Helical" evidence="8">
    <location>
        <begin position="46"/>
        <end position="67"/>
    </location>
</feature>
<comment type="similarity">
    <text evidence="2">Belongs to the amino acid-polyamine-organocation (APC) superfamily. Spore germination protein (SGP) (TC 2.A.3.9) family.</text>
</comment>
<reference evidence="9 10" key="1">
    <citation type="submission" date="2009-02" db="EMBL/GenBank/DDBJ databases">
        <title>Sequencing of the draft genome and assembly of Dethiobacter alkaliphilus AHT 1.</title>
        <authorList>
            <consortium name="US DOE Joint Genome Institute (JGI-PGF)"/>
            <person name="Lucas S."/>
            <person name="Copeland A."/>
            <person name="Lapidus A."/>
            <person name="Glavina del Rio T."/>
            <person name="Dalin E."/>
            <person name="Tice H."/>
            <person name="Bruce D."/>
            <person name="Goodwin L."/>
            <person name="Pitluck S."/>
            <person name="Larimer F."/>
            <person name="Land M.L."/>
            <person name="Hauser L."/>
            <person name="Muyzer G."/>
        </authorList>
    </citation>
    <scope>NUCLEOTIDE SEQUENCE [LARGE SCALE GENOMIC DNA]</scope>
    <source>
        <strain evidence="9 10">AHT 1</strain>
    </source>
</reference>
<sequence length="370" mass="40891">MAYSISDSVNDKLEPRILIAVLIVSILEFEVFTFSRGVVEIAGQDAWLSLIIGAVIVSVNTFLLVKLMSRFPGENIFHFSPKVWGKPLGLVMIVGFLLYWLVFLITLLEDFSVANQTFFVREAQPIISVILLVIGAAWAVSYGFPALVRLLQILLPFIILPLLFIGGLALPHIQLEQFQPMLAGGIWPVLKGAILVAGFLQGLEIILFAGPFIKNPQKALKPALLGVNLIIFIALIQSVNAIGILGVDNIEVSVWPGIDTMSVIHFPGFPVERYELFLTLPWLVGIFSTLCVFLYLLSYGIVQTFNIQHRTVVIYLLAAVIVGGTLLFPNYAWTLQARELLNIVTLLFIAVIPVLTLILAVIRKKEGTEN</sequence>
<dbReference type="GO" id="GO:0009847">
    <property type="term" value="P:spore germination"/>
    <property type="evidence" value="ECO:0007669"/>
    <property type="project" value="InterPro"/>
</dbReference>
<feature type="transmembrane region" description="Helical" evidence="8">
    <location>
        <begin position="154"/>
        <end position="173"/>
    </location>
</feature>
<evidence type="ECO:0000256" key="5">
    <source>
        <dbReference type="ARBA" id="ARBA00022692"/>
    </source>
</evidence>
<comment type="caution">
    <text evidence="9">The sequence shown here is derived from an EMBL/GenBank/DDBJ whole genome shotgun (WGS) entry which is preliminary data.</text>
</comment>
<feature type="transmembrane region" description="Helical" evidence="8">
    <location>
        <begin position="17"/>
        <end position="34"/>
    </location>
</feature>
<dbReference type="PANTHER" id="PTHR34975:SF2">
    <property type="entry name" value="SPORE GERMINATION PROTEIN A2"/>
    <property type="match status" value="1"/>
</dbReference>
<dbReference type="InterPro" id="IPR004761">
    <property type="entry name" value="Spore_GerAB"/>
</dbReference>
<evidence type="ECO:0000256" key="7">
    <source>
        <dbReference type="ARBA" id="ARBA00023136"/>
    </source>
</evidence>
<feature type="transmembrane region" description="Helical" evidence="8">
    <location>
        <begin position="280"/>
        <end position="302"/>
    </location>
</feature>
<name>C0GIJ2_DETAL</name>
<dbReference type="STRING" id="555088.DealDRAFT_2301"/>
<dbReference type="Gene3D" id="1.20.1740.10">
    <property type="entry name" value="Amino acid/polyamine transporter I"/>
    <property type="match status" value="1"/>
</dbReference>
<organism evidence="9 10">
    <name type="scientific">Dethiobacter alkaliphilus AHT 1</name>
    <dbReference type="NCBI Taxonomy" id="555088"/>
    <lineage>
        <taxon>Bacteria</taxon>
        <taxon>Bacillati</taxon>
        <taxon>Bacillota</taxon>
        <taxon>Dethiobacteria</taxon>
        <taxon>Dethiobacterales</taxon>
        <taxon>Dethiobacteraceae</taxon>
        <taxon>Dethiobacter</taxon>
    </lineage>
</organism>
<dbReference type="OrthoDB" id="1675410at2"/>
<dbReference type="NCBIfam" id="TIGR00912">
    <property type="entry name" value="2A0309"/>
    <property type="match status" value="1"/>
</dbReference>
<feature type="transmembrane region" description="Helical" evidence="8">
    <location>
        <begin position="88"/>
        <end position="106"/>
    </location>
</feature>
<feature type="transmembrane region" description="Helical" evidence="8">
    <location>
        <begin position="193"/>
        <end position="213"/>
    </location>
</feature>
<feature type="transmembrane region" description="Helical" evidence="8">
    <location>
        <begin position="225"/>
        <end position="247"/>
    </location>
</feature>
<feature type="transmembrane region" description="Helical" evidence="8">
    <location>
        <begin position="314"/>
        <end position="334"/>
    </location>
</feature>
<dbReference type="eggNOG" id="COG0531">
    <property type="taxonomic scope" value="Bacteria"/>
</dbReference>